<keyword evidence="1" id="KW-1133">Transmembrane helix</keyword>
<dbReference type="Proteomes" id="UP000198461">
    <property type="component" value="Unassembled WGS sequence"/>
</dbReference>
<dbReference type="InterPro" id="IPR014729">
    <property type="entry name" value="Rossmann-like_a/b/a_fold"/>
</dbReference>
<dbReference type="EMBL" id="FSRE01000003">
    <property type="protein sequence ID" value="SIO06738.1"/>
    <property type="molecule type" value="Genomic_DNA"/>
</dbReference>
<evidence type="ECO:0000313" key="4">
    <source>
        <dbReference type="Proteomes" id="UP000198461"/>
    </source>
</evidence>
<dbReference type="OrthoDB" id="9809813at2"/>
<dbReference type="GO" id="GO:0000270">
    <property type="term" value="P:peptidoglycan metabolic process"/>
    <property type="evidence" value="ECO:0007669"/>
    <property type="project" value="TreeGrafter"/>
</dbReference>
<evidence type="ECO:0000256" key="1">
    <source>
        <dbReference type="SAM" id="Phobius"/>
    </source>
</evidence>
<dbReference type="RefSeq" id="WP_074201825.1">
    <property type="nucleotide sequence ID" value="NZ_FSRE01000003.1"/>
</dbReference>
<feature type="transmembrane region" description="Helical" evidence="1">
    <location>
        <begin position="12"/>
        <end position="37"/>
    </location>
</feature>
<protein>
    <submittedName>
        <fullName evidence="3">Uncharacterized SAM-binding protein YcdF, DUF218 family</fullName>
    </submittedName>
</protein>
<gene>
    <name evidence="3" type="ORF">SAMN05443662_1335</name>
</gene>
<evidence type="ECO:0000259" key="2">
    <source>
        <dbReference type="Pfam" id="PF02698"/>
    </source>
</evidence>
<proteinExistence type="predicted"/>
<name>A0A1N6GGS6_9GAMM</name>
<dbReference type="PANTHER" id="PTHR30336:SF4">
    <property type="entry name" value="ENVELOPE BIOGENESIS FACTOR ELYC"/>
    <property type="match status" value="1"/>
</dbReference>
<sequence>MDTLFFVISKLAWGLLSPLNLMIWLTLLGVLLAWWGWRRFGGTLATLGFALLLANMAYPFGDLIIQPLEARFHKPHPMPDDVDGILILGGGESLGRSLSWQTPELGLGGDRYVAAAYLARLYKDVPVIFAGGSGSVQLQDTGKEGDIARTLLTQLGIPPNRLIIESSSRNTHENFRNVRLMLPKPDGRYLLITSAFHMPRAVGVARKVGVNVIPYPVDYRSYKPPYRKVDFDFFDHLKSLEPGWKEWIGLTVYYLSGKTGQWLPAETEQ</sequence>
<feature type="transmembrane region" description="Helical" evidence="1">
    <location>
        <begin position="43"/>
        <end position="65"/>
    </location>
</feature>
<accession>A0A1N6GGS6</accession>
<evidence type="ECO:0000313" key="3">
    <source>
        <dbReference type="EMBL" id="SIO06738.1"/>
    </source>
</evidence>
<dbReference type="InterPro" id="IPR003848">
    <property type="entry name" value="DUF218"/>
</dbReference>
<dbReference type="AlphaFoldDB" id="A0A1N6GGS6"/>
<dbReference type="GO" id="GO:0043164">
    <property type="term" value="P:Gram-negative-bacterium-type cell wall biogenesis"/>
    <property type="evidence" value="ECO:0007669"/>
    <property type="project" value="TreeGrafter"/>
</dbReference>
<dbReference type="PANTHER" id="PTHR30336">
    <property type="entry name" value="INNER MEMBRANE PROTEIN, PROBABLE PERMEASE"/>
    <property type="match status" value="1"/>
</dbReference>
<reference evidence="4" key="1">
    <citation type="submission" date="2016-11" db="EMBL/GenBank/DDBJ databases">
        <authorList>
            <person name="Varghese N."/>
            <person name="Submissions S."/>
        </authorList>
    </citation>
    <scope>NUCLEOTIDE SEQUENCE [LARGE SCALE GENOMIC DNA]</scope>
    <source>
        <strain evidence="4">DSM 17737</strain>
    </source>
</reference>
<dbReference type="CDD" id="cd06259">
    <property type="entry name" value="YdcF-like"/>
    <property type="match status" value="1"/>
</dbReference>
<dbReference type="Gene3D" id="3.40.50.620">
    <property type="entry name" value="HUPs"/>
    <property type="match status" value="1"/>
</dbReference>
<keyword evidence="1" id="KW-0812">Transmembrane</keyword>
<dbReference type="Pfam" id="PF02698">
    <property type="entry name" value="DUF218"/>
    <property type="match status" value="1"/>
</dbReference>
<organism evidence="3 4">
    <name type="scientific">Sulfurivirga caldicuralii</name>
    <dbReference type="NCBI Taxonomy" id="364032"/>
    <lineage>
        <taxon>Bacteria</taxon>
        <taxon>Pseudomonadati</taxon>
        <taxon>Pseudomonadota</taxon>
        <taxon>Gammaproteobacteria</taxon>
        <taxon>Thiotrichales</taxon>
        <taxon>Piscirickettsiaceae</taxon>
        <taxon>Sulfurivirga</taxon>
    </lineage>
</organism>
<dbReference type="InterPro" id="IPR051599">
    <property type="entry name" value="Cell_Envelope_Assoc"/>
</dbReference>
<keyword evidence="4" id="KW-1185">Reference proteome</keyword>
<feature type="domain" description="DUF218" evidence="2">
    <location>
        <begin position="83"/>
        <end position="249"/>
    </location>
</feature>
<dbReference type="GO" id="GO:0005886">
    <property type="term" value="C:plasma membrane"/>
    <property type="evidence" value="ECO:0007669"/>
    <property type="project" value="TreeGrafter"/>
</dbReference>
<keyword evidence="1" id="KW-0472">Membrane</keyword>